<comment type="caution">
    <text evidence="1">The sequence shown here is derived from an EMBL/GenBank/DDBJ whole genome shotgun (WGS) entry which is preliminary data.</text>
</comment>
<gene>
    <name evidence="1" type="ORF">S06H3_19663</name>
</gene>
<evidence type="ECO:0000313" key="1">
    <source>
        <dbReference type="EMBL" id="GAI07860.1"/>
    </source>
</evidence>
<organism evidence="1">
    <name type="scientific">marine sediment metagenome</name>
    <dbReference type="NCBI Taxonomy" id="412755"/>
    <lineage>
        <taxon>unclassified sequences</taxon>
        <taxon>metagenomes</taxon>
        <taxon>ecological metagenomes</taxon>
    </lineage>
</organism>
<dbReference type="EMBL" id="BARV01010088">
    <property type="protein sequence ID" value="GAI07860.1"/>
    <property type="molecule type" value="Genomic_DNA"/>
</dbReference>
<sequence length="232" mass="26483">VEHGKSEILKKFAFVNTVKITSDFNSFIFADFVAEYQAGTKRTILIPDFLRVVKRKQSTQASNLTILNSVTEEGWVGKLPLGQHVGKPVTANLITALTESELGDRRYKWSRFGFLSRVVPLTFKYGEDTAGLIRSYIKDRLYHQDNPYDFELPKDKIDVAIPPDVSEMVQELCFVVMDRLKVKNMLGFRLQRQLQVLTMASAISNGRNLVNSSDFEAVKEISAFINYKYKEI</sequence>
<protein>
    <submittedName>
        <fullName evidence="1">Uncharacterized protein</fullName>
    </submittedName>
</protein>
<reference evidence="1" key="1">
    <citation type="journal article" date="2014" name="Front. Microbiol.">
        <title>High frequency of phylogenetically diverse reductive dehalogenase-homologous genes in deep subseafloor sedimentary metagenomes.</title>
        <authorList>
            <person name="Kawai M."/>
            <person name="Futagami T."/>
            <person name="Toyoda A."/>
            <person name="Takaki Y."/>
            <person name="Nishi S."/>
            <person name="Hori S."/>
            <person name="Arai W."/>
            <person name="Tsubouchi T."/>
            <person name="Morono Y."/>
            <person name="Uchiyama I."/>
            <person name="Ito T."/>
            <person name="Fujiyama A."/>
            <person name="Inagaki F."/>
            <person name="Takami H."/>
        </authorList>
    </citation>
    <scope>NUCLEOTIDE SEQUENCE</scope>
    <source>
        <strain evidence="1">Expedition CK06-06</strain>
    </source>
</reference>
<proteinExistence type="predicted"/>
<name>X1LZL1_9ZZZZ</name>
<accession>X1LZL1</accession>
<dbReference type="AlphaFoldDB" id="X1LZL1"/>
<feature type="non-terminal residue" evidence="1">
    <location>
        <position position="1"/>
    </location>
</feature>